<dbReference type="InterPro" id="IPR005500">
    <property type="entry name" value="DUF309"/>
</dbReference>
<dbReference type="KEGG" id="surl:BI350_11505"/>
<accession>A0A1D8JHB9</accession>
<keyword evidence="2" id="KW-1185">Reference proteome</keyword>
<gene>
    <name evidence="1" type="ORF">BI350_11505</name>
</gene>
<evidence type="ECO:0000313" key="1">
    <source>
        <dbReference type="EMBL" id="AOV08101.1"/>
    </source>
</evidence>
<sequence>MKPLYHPYFVKFIVYFNKNQDFFECHEVLEEYWNTFPGRTKEHPLTGYILLSTGLYHWRRGNSIGALRTLKKAKNKLKIMPENFIAYTEGIDFPSLYDHVKKSIDDIEREQPFVSFSISVTSPKLHALVESKEPLMKLLPVESDAIIHKHILRDRSEIIRLRNEKKKGRH</sequence>
<evidence type="ECO:0000313" key="2">
    <source>
        <dbReference type="Proteomes" id="UP000185746"/>
    </source>
</evidence>
<dbReference type="SUPFAM" id="SSF140663">
    <property type="entry name" value="TTHA0068-like"/>
    <property type="match status" value="1"/>
</dbReference>
<dbReference type="RefSeq" id="WP_075528244.1">
    <property type="nucleotide sequence ID" value="NZ_CP017560.1"/>
</dbReference>
<dbReference type="Proteomes" id="UP000185746">
    <property type="component" value="Chromosome"/>
</dbReference>
<protein>
    <recommendedName>
        <fullName evidence="3">DUF309 domain-containing protein</fullName>
    </recommendedName>
</protein>
<dbReference type="InterPro" id="IPR023203">
    <property type="entry name" value="TTHA0068_sf"/>
</dbReference>
<dbReference type="AlphaFoldDB" id="A0A1D8JHB9"/>
<dbReference type="PANTHER" id="PTHR34796">
    <property type="entry name" value="EXPRESSED PROTEIN"/>
    <property type="match status" value="1"/>
</dbReference>
<dbReference type="PANTHER" id="PTHR34796:SF1">
    <property type="entry name" value="EXPRESSED PROTEIN"/>
    <property type="match status" value="1"/>
</dbReference>
<proteinExistence type="predicted"/>
<reference evidence="1 2" key="1">
    <citation type="submission" date="2016-09" db="EMBL/GenBank/DDBJ databases">
        <title>Complete genome sequence of the Lysinibacillus sphaericus LMG 22257, a specie of Bacillus with ureolytic activity that can effectively biodeposit calcium carbonate.</title>
        <authorList>
            <person name="Yan W."/>
        </authorList>
    </citation>
    <scope>NUCLEOTIDE SEQUENCE [LARGE SCALE GENOMIC DNA]</scope>
    <source>
        <strain evidence="1 2">LMG 22257</strain>
    </source>
</reference>
<name>A0A1D8JHB9_9BACL</name>
<dbReference type="EMBL" id="CP017560">
    <property type="protein sequence ID" value="AOV08101.1"/>
    <property type="molecule type" value="Genomic_DNA"/>
</dbReference>
<organism evidence="1 2">
    <name type="scientific">Sporosarcina ureilytica</name>
    <dbReference type="NCBI Taxonomy" id="298596"/>
    <lineage>
        <taxon>Bacteria</taxon>
        <taxon>Bacillati</taxon>
        <taxon>Bacillota</taxon>
        <taxon>Bacilli</taxon>
        <taxon>Bacillales</taxon>
        <taxon>Caryophanaceae</taxon>
        <taxon>Sporosarcina</taxon>
    </lineage>
</organism>
<dbReference type="Pfam" id="PF03745">
    <property type="entry name" value="DUF309"/>
    <property type="match status" value="1"/>
</dbReference>
<evidence type="ECO:0008006" key="3">
    <source>
        <dbReference type="Google" id="ProtNLM"/>
    </source>
</evidence>
<dbReference type="Gene3D" id="1.10.3450.10">
    <property type="entry name" value="TTHA0068-like"/>
    <property type="match status" value="1"/>
</dbReference>